<dbReference type="GO" id="GO:0008061">
    <property type="term" value="F:chitin binding"/>
    <property type="evidence" value="ECO:0007669"/>
    <property type="project" value="InterPro"/>
</dbReference>
<sequence length="376" mass="39605">MRLAILLALILAVNLHFKECVAVGETNLNHIKTVYNRYMKRSYGDGTYYGEYPVGKGACTLDPLSPLATQPGWIRVATGQPNYQSSLGCGMCVEIHGKGDGLGLDPIKGTVKAVVNDLCEGCPKEGSMDLYINGDGRWKISFVAVDCPSVAGEAGKIQFRFQGSNPWYIKVQVRNSKIPTAGLEALIGGRFHCLKRSTDNFFVGMGLGRVSFPLRIRLTSISGEQLEAFIPDLKNDLSYPSNIQYSGIKVGGGPSGIQCFGQGDKAPYPPGGMMPGPVPTSGGSGGGSGATTTKAPVTQRPVTQPPSTQSPTTSGGGSTGTGFCQGKKKGVPLADPNDCHGFIICSAGQPNKFTCGPVLKFNPNANGCDHPHNVQC</sequence>
<dbReference type="InterPro" id="IPR002557">
    <property type="entry name" value="Chitin-bd_dom"/>
</dbReference>
<dbReference type="Proteomes" id="UP000515163">
    <property type="component" value="Unplaced"/>
</dbReference>
<dbReference type="SMART" id="SM00494">
    <property type="entry name" value="ChtBD2"/>
    <property type="match status" value="1"/>
</dbReference>
<dbReference type="GO" id="GO:0005576">
    <property type="term" value="C:extracellular region"/>
    <property type="evidence" value="ECO:0007669"/>
    <property type="project" value="InterPro"/>
</dbReference>
<feature type="domain" description="Chitin-binding type-2" evidence="4">
    <location>
        <begin position="321"/>
        <end position="376"/>
    </location>
</feature>
<dbReference type="PANTHER" id="PTHR31836">
    <property type="match status" value="1"/>
</dbReference>
<dbReference type="InterPro" id="IPR051477">
    <property type="entry name" value="Expansin_CellWall"/>
</dbReference>
<proteinExistence type="predicted"/>
<evidence type="ECO:0000256" key="1">
    <source>
        <dbReference type="ARBA" id="ARBA00022729"/>
    </source>
</evidence>
<evidence type="ECO:0000313" key="5">
    <source>
        <dbReference type="Proteomes" id="UP000515163"/>
    </source>
</evidence>
<feature type="chain" id="PRO_5028283350" evidence="3">
    <location>
        <begin position="23"/>
        <end position="376"/>
    </location>
</feature>
<dbReference type="RefSeq" id="XP_031572156.1">
    <property type="nucleotide sequence ID" value="XM_031716296.1"/>
</dbReference>
<dbReference type="AlphaFoldDB" id="A0A6P8IXM4"/>
<name>A0A6P8IXM4_ACTTE</name>
<feature type="region of interest" description="Disordered" evidence="2">
    <location>
        <begin position="262"/>
        <end position="323"/>
    </location>
</feature>
<accession>A0A6P8IXM4</accession>
<evidence type="ECO:0000256" key="3">
    <source>
        <dbReference type="SAM" id="SignalP"/>
    </source>
</evidence>
<dbReference type="Gene3D" id="3.20.20.80">
    <property type="entry name" value="Glycosidases"/>
    <property type="match status" value="1"/>
</dbReference>
<feature type="signal peptide" evidence="3">
    <location>
        <begin position="1"/>
        <end position="22"/>
    </location>
</feature>
<evidence type="ECO:0000313" key="6">
    <source>
        <dbReference type="RefSeq" id="XP_031572156.1"/>
    </source>
</evidence>
<evidence type="ECO:0000256" key="2">
    <source>
        <dbReference type="SAM" id="MobiDB-lite"/>
    </source>
</evidence>
<dbReference type="PANTHER" id="PTHR31836:SF28">
    <property type="entry name" value="SRCR DOMAIN-CONTAINING PROTEIN-RELATED"/>
    <property type="match status" value="1"/>
</dbReference>
<dbReference type="InterPro" id="IPR036908">
    <property type="entry name" value="RlpA-like_sf"/>
</dbReference>
<keyword evidence="5" id="KW-1185">Reference proteome</keyword>
<reference evidence="6" key="1">
    <citation type="submission" date="2025-08" db="UniProtKB">
        <authorList>
            <consortium name="RefSeq"/>
        </authorList>
    </citation>
    <scope>IDENTIFICATION</scope>
    <source>
        <tissue evidence="6">Tentacle</tissue>
    </source>
</reference>
<dbReference type="InParanoid" id="A0A6P8IXM4"/>
<dbReference type="GeneID" id="116306272"/>
<dbReference type="OrthoDB" id="406505at2759"/>
<dbReference type="InterPro" id="IPR036508">
    <property type="entry name" value="Chitin-bd_dom_sf"/>
</dbReference>
<feature type="compositionally biased region" description="Low complexity" evidence="2">
    <location>
        <begin position="290"/>
        <end position="313"/>
    </location>
</feature>
<dbReference type="SUPFAM" id="SSF50685">
    <property type="entry name" value="Barwin-like endoglucanases"/>
    <property type="match status" value="1"/>
</dbReference>
<keyword evidence="1 3" id="KW-0732">Signal</keyword>
<dbReference type="PROSITE" id="PS50940">
    <property type="entry name" value="CHIT_BIND_II"/>
    <property type="match status" value="1"/>
</dbReference>
<gene>
    <name evidence="6" type="primary">LOC116306272</name>
</gene>
<dbReference type="Gene3D" id="2.40.40.10">
    <property type="entry name" value="RlpA-like domain"/>
    <property type="match status" value="1"/>
</dbReference>
<dbReference type="InterPro" id="IPR036749">
    <property type="entry name" value="Expansin_CBD_sf"/>
</dbReference>
<dbReference type="Gene3D" id="2.60.40.760">
    <property type="entry name" value="Expansin, cellulose-binding-like domain"/>
    <property type="match status" value="1"/>
</dbReference>
<protein>
    <submittedName>
        <fullName evidence="6">Uncharacterized protein LOC116306272</fullName>
    </submittedName>
</protein>
<dbReference type="Pfam" id="PF01607">
    <property type="entry name" value="CBM_14"/>
    <property type="match status" value="1"/>
</dbReference>
<evidence type="ECO:0000259" key="4">
    <source>
        <dbReference type="PROSITE" id="PS50940"/>
    </source>
</evidence>
<dbReference type="KEGG" id="aten:116306272"/>
<dbReference type="SUPFAM" id="SSF57625">
    <property type="entry name" value="Invertebrate chitin-binding proteins"/>
    <property type="match status" value="1"/>
</dbReference>
<dbReference type="CDD" id="cd22271">
    <property type="entry name" value="DPBB_EXP_N-like"/>
    <property type="match status" value="1"/>
</dbReference>
<feature type="compositionally biased region" description="Pro residues" evidence="2">
    <location>
        <begin position="267"/>
        <end position="278"/>
    </location>
</feature>
<organism evidence="5 6">
    <name type="scientific">Actinia tenebrosa</name>
    <name type="common">Australian red waratah sea anemone</name>
    <dbReference type="NCBI Taxonomy" id="6105"/>
    <lineage>
        <taxon>Eukaryota</taxon>
        <taxon>Metazoa</taxon>
        <taxon>Cnidaria</taxon>
        <taxon>Anthozoa</taxon>
        <taxon>Hexacorallia</taxon>
        <taxon>Actiniaria</taxon>
        <taxon>Actiniidae</taxon>
        <taxon>Actinia</taxon>
    </lineage>
</organism>